<gene>
    <name evidence="1" type="ORF">QZM33_05305</name>
</gene>
<proteinExistence type="predicted"/>
<comment type="caution">
    <text evidence="1">The sequence shown here is derived from an EMBL/GenBank/DDBJ whole genome shotgun (WGS) entry which is preliminary data.</text>
</comment>
<sequence length="87" mass="9291">MSRPGLRRRYRGFAAGVDVGVDVDAARVARIASMAAAFVSARTQPATFRPTNGACSIMRAARDPQLHCRIGRSAVSAGDEFGRNRIA</sequence>
<accession>A0AAW7SXQ3</accession>
<dbReference type="RefSeq" id="WP_046424987.1">
    <property type="nucleotide sequence ID" value="NZ_CADFEA010000006.1"/>
</dbReference>
<name>A0AAW7SXQ3_BURVI</name>
<evidence type="ECO:0000313" key="2">
    <source>
        <dbReference type="Proteomes" id="UP001171620"/>
    </source>
</evidence>
<evidence type="ECO:0000313" key="1">
    <source>
        <dbReference type="EMBL" id="MDN7794378.1"/>
    </source>
</evidence>
<dbReference type="AlphaFoldDB" id="A0AAW7SXQ3"/>
<organism evidence="1 2">
    <name type="scientific">Burkholderia vietnamiensis</name>
    <dbReference type="NCBI Taxonomy" id="60552"/>
    <lineage>
        <taxon>Bacteria</taxon>
        <taxon>Pseudomonadati</taxon>
        <taxon>Pseudomonadota</taxon>
        <taxon>Betaproteobacteria</taxon>
        <taxon>Burkholderiales</taxon>
        <taxon>Burkholderiaceae</taxon>
        <taxon>Burkholderia</taxon>
        <taxon>Burkholderia cepacia complex</taxon>
    </lineage>
</organism>
<protein>
    <submittedName>
        <fullName evidence="1">Uncharacterized protein</fullName>
    </submittedName>
</protein>
<dbReference type="EMBL" id="JAUJRV010000002">
    <property type="protein sequence ID" value="MDN7794378.1"/>
    <property type="molecule type" value="Genomic_DNA"/>
</dbReference>
<reference evidence="1" key="1">
    <citation type="submission" date="2023-07" db="EMBL/GenBank/DDBJ databases">
        <title>A collection of bacterial strains from the Burkholderia cepacia Research Laboratory and Repository.</title>
        <authorList>
            <person name="Lipuma J."/>
            <person name="Spilker T."/>
            <person name="Caverly L."/>
        </authorList>
    </citation>
    <scope>NUCLEOTIDE SEQUENCE</scope>
    <source>
        <strain evidence="1">AU44268</strain>
    </source>
</reference>
<dbReference type="Proteomes" id="UP001171620">
    <property type="component" value="Unassembled WGS sequence"/>
</dbReference>